<dbReference type="Pfam" id="PF05257">
    <property type="entry name" value="CHAP"/>
    <property type="match status" value="1"/>
</dbReference>
<proteinExistence type="predicted"/>
<dbReference type="InterPro" id="IPR038765">
    <property type="entry name" value="Papain-like_cys_pep_sf"/>
</dbReference>
<evidence type="ECO:0000313" key="3">
    <source>
        <dbReference type="Proteomes" id="UP000531840"/>
    </source>
</evidence>
<accession>A0ABX2T2G2</accession>
<dbReference type="EMBL" id="JACBYF010000010">
    <property type="protein sequence ID" value="NYS47649.1"/>
    <property type="molecule type" value="Genomic_DNA"/>
</dbReference>
<evidence type="ECO:0000313" key="2">
    <source>
        <dbReference type="EMBL" id="NYS47649.1"/>
    </source>
</evidence>
<dbReference type="Gene3D" id="3.90.1720.10">
    <property type="entry name" value="endopeptidase domain like (from Nostoc punctiforme)"/>
    <property type="match status" value="1"/>
</dbReference>
<dbReference type="SUPFAM" id="SSF54001">
    <property type="entry name" value="Cysteine proteinases"/>
    <property type="match status" value="1"/>
</dbReference>
<dbReference type="Proteomes" id="UP000531840">
    <property type="component" value="Unassembled WGS sequence"/>
</dbReference>
<comment type="caution">
    <text evidence="2">The sequence shown here is derived from an EMBL/GenBank/DDBJ whole genome shotgun (WGS) entry which is preliminary data.</text>
</comment>
<sequence length="260" mass="29376">MSLIRYDLQDIFQHLYTEKLEETRETKTEYTEEVKEDGTVEKVAKQKTYVYLKVKVVKTNSLKDIYLERLSNQKNDNWFFNEEIADEDIEEWFDALVKNKLGVSNLFAVTVNGNVAVSGIISREAFSSENSEFGEPKLNNIDPNGYGYAFGQCTWYAFQRRSEIGKPLAHSFFGDGGSWWITAKNLGMSVDHTPRPGDAASFPAGVAGALAPWGHVAFVEKVNPDGSIEISEMHGGNTVDGIIRYRHIPKEAVPYTYFIH</sequence>
<keyword evidence="3" id="KW-1185">Reference proteome</keyword>
<feature type="domain" description="Peptidase C51" evidence="1">
    <location>
        <begin position="128"/>
        <end position="260"/>
    </location>
</feature>
<protein>
    <submittedName>
        <fullName evidence="2">CHAP domain-containing protein</fullName>
    </submittedName>
</protein>
<organism evidence="2 3">
    <name type="scientific">Gemelliphila palaticanis</name>
    <dbReference type="NCBI Taxonomy" id="81950"/>
    <lineage>
        <taxon>Bacteria</taxon>
        <taxon>Bacillati</taxon>
        <taxon>Bacillota</taxon>
        <taxon>Bacilli</taxon>
        <taxon>Bacillales</taxon>
        <taxon>Gemellaceae</taxon>
        <taxon>Gemelliphila</taxon>
    </lineage>
</organism>
<name>A0ABX2T2G2_9BACL</name>
<evidence type="ECO:0000259" key="1">
    <source>
        <dbReference type="PROSITE" id="PS50911"/>
    </source>
</evidence>
<reference evidence="2 3" key="1">
    <citation type="submission" date="2020-07" db="EMBL/GenBank/DDBJ databases">
        <title>MOT database genomes.</title>
        <authorList>
            <person name="Joseph S."/>
            <person name="Aduse-Opoku J."/>
            <person name="Hashim A."/>
            <person name="Wade W."/>
            <person name="Curtis M."/>
        </authorList>
    </citation>
    <scope>NUCLEOTIDE SEQUENCE [LARGE SCALE GENOMIC DNA]</scope>
    <source>
        <strain evidence="2 3">CIP 106318</strain>
    </source>
</reference>
<dbReference type="InterPro" id="IPR007921">
    <property type="entry name" value="CHAP_dom"/>
</dbReference>
<dbReference type="PROSITE" id="PS50911">
    <property type="entry name" value="CHAP"/>
    <property type="match status" value="1"/>
</dbReference>
<gene>
    <name evidence="2" type="ORF">HZY85_05520</name>
</gene>